<dbReference type="InterPro" id="IPR036188">
    <property type="entry name" value="FAD/NAD-bd_sf"/>
</dbReference>
<dbReference type="OrthoDB" id="9808049at2"/>
<dbReference type="PANTHER" id="PTHR43539">
    <property type="entry name" value="FLAVIN-BINDING MONOOXYGENASE-LIKE PROTEIN (AFU_ORTHOLOGUE AFUA_4G09220)"/>
    <property type="match status" value="1"/>
</dbReference>
<dbReference type="GO" id="GO:0004497">
    <property type="term" value="F:monooxygenase activity"/>
    <property type="evidence" value="ECO:0007669"/>
    <property type="project" value="TreeGrafter"/>
</dbReference>
<dbReference type="PRINTS" id="PR00469">
    <property type="entry name" value="PNDRDTASEII"/>
</dbReference>
<evidence type="ECO:0000313" key="1">
    <source>
        <dbReference type="EMBL" id="OCG76047.1"/>
    </source>
</evidence>
<dbReference type="Gene3D" id="3.50.50.60">
    <property type="entry name" value="FAD/NAD(P)-binding domain"/>
    <property type="match status" value="1"/>
</dbReference>
<dbReference type="GO" id="GO:0050660">
    <property type="term" value="F:flavin adenine dinucleotide binding"/>
    <property type="evidence" value="ECO:0007669"/>
    <property type="project" value="TreeGrafter"/>
</dbReference>
<sequence>MRIGLSHRRAIIVGAGQAGLAVAAALISRGLSPQRDFVVVDQSPGVRSWETRWTSLTLLSDVRHSTLPALSFPGEPQSRPRAREVAAYLSAVEKHLGIAPVWGVRATGVRRLGSSATLLLETSAGSVQTRNVVCATGANSRPRLPAWAGDIAPPGRLMHSSAYRSAADVPPGDVLIVGGGNAGAQIARELSGTHRVTLAVRNPRRYRHVATFPRAAGSRKRLGSIRPEPLFGDSYAQLQRDGIDVVPAVVGASDADVTLADGRRLAPASVILAAGFLPGDDWLPTEVRDAPLGRTRTSVPGLFVAGMPGYGHPGSENLDGVWRDAATIARHIANRP</sequence>
<accession>A0A1B9NHG5</accession>
<proteinExistence type="predicted"/>
<evidence type="ECO:0000313" key="2">
    <source>
        <dbReference type="Proteomes" id="UP000093355"/>
    </source>
</evidence>
<protein>
    <submittedName>
        <fullName evidence="1">Pyridine nucleotide-disulfide oxidoreductase</fullName>
    </submittedName>
</protein>
<reference evidence="1 2" key="1">
    <citation type="submission" date="2016-05" db="EMBL/GenBank/DDBJ databases">
        <authorList>
            <person name="Lavstsen T."/>
            <person name="Jespersen J.S."/>
        </authorList>
    </citation>
    <scope>NUCLEOTIDE SEQUENCE [LARGE SCALE GENOMIC DNA]</scope>
    <source>
        <strain evidence="1 2">YLB-01</strain>
    </source>
</reference>
<gene>
    <name evidence="1" type="ORF">A7J15_12710</name>
</gene>
<dbReference type="Proteomes" id="UP000093355">
    <property type="component" value="Unassembled WGS sequence"/>
</dbReference>
<dbReference type="PANTHER" id="PTHR43539:SF78">
    <property type="entry name" value="FLAVIN-CONTAINING MONOOXYGENASE"/>
    <property type="match status" value="1"/>
</dbReference>
<dbReference type="SUPFAM" id="SSF51905">
    <property type="entry name" value="FAD/NAD(P)-binding domain"/>
    <property type="match status" value="1"/>
</dbReference>
<keyword evidence="2" id="KW-1185">Reference proteome</keyword>
<dbReference type="InterPro" id="IPR050982">
    <property type="entry name" value="Auxin_biosynth/cation_transpt"/>
</dbReference>
<comment type="caution">
    <text evidence="1">The sequence shown here is derived from an EMBL/GenBank/DDBJ whole genome shotgun (WGS) entry which is preliminary data.</text>
</comment>
<name>A0A1B9NHG5_9MICO</name>
<dbReference type="PRINTS" id="PR00368">
    <property type="entry name" value="FADPNR"/>
</dbReference>
<dbReference type="AlphaFoldDB" id="A0A1B9NHG5"/>
<organism evidence="1 2">
    <name type="scientific">Microbacterium sediminis</name>
    <dbReference type="NCBI Taxonomy" id="904291"/>
    <lineage>
        <taxon>Bacteria</taxon>
        <taxon>Bacillati</taxon>
        <taxon>Actinomycetota</taxon>
        <taxon>Actinomycetes</taxon>
        <taxon>Micrococcales</taxon>
        <taxon>Microbacteriaceae</taxon>
        <taxon>Microbacterium</taxon>
    </lineage>
</organism>
<dbReference type="Pfam" id="PF13738">
    <property type="entry name" value="Pyr_redox_3"/>
    <property type="match status" value="1"/>
</dbReference>
<dbReference type="EMBL" id="LXMD01000007">
    <property type="protein sequence ID" value="OCG76047.1"/>
    <property type="molecule type" value="Genomic_DNA"/>
</dbReference>
<dbReference type="STRING" id="904291.A7J15_12710"/>